<dbReference type="EMBL" id="CAJVPV010013911">
    <property type="protein sequence ID" value="CAG8681292.1"/>
    <property type="molecule type" value="Genomic_DNA"/>
</dbReference>
<dbReference type="Proteomes" id="UP000789342">
    <property type="component" value="Unassembled WGS sequence"/>
</dbReference>
<evidence type="ECO:0000256" key="1">
    <source>
        <dbReference type="SAM" id="MobiDB-lite"/>
    </source>
</evidence>
<comment type="caution">
    <text evidence="2">The sequence shown here is derived from an EMBL/GenBank/DDBJ whole genome shotgun (WGS) entry which is preliminary data.</text>
</comment>
<gene>
    <name evidence="2" type="ORF">AMORRO_LOCUS11260</name>
</gene>
<evidence type="ECO:0000313" key="3">
    <source>
        <dbReference type="Proteomes" id="UP000789342"/>
    </source>
</evidence>
<organism evidence="2 3">
    <name type="scientific">Acaulospora morrowiae</name>
    <dbReference type="NCBI Taxonomy" id="94023"/>
    <lineage>
        <taxon>Eukaryota</taxon>
        <taxon>Fungi</taxon>
        <taxon>Fungi incertae sedis</taxon>
        <taxon>Mucoromycota</taxon>
        <taxon>Glomeromycotina</taxon>
        <taxon>Glomeromycetes</taxon>
        <taxon>Diversisporales</taxon>
        <taxon>Acaulosporaceae</taxon>
        <taxon>Acaulospora</taxon>
    </lineage>
</organism>
<feature type="non-terminal residue" evidence="2">
    <location>
        <position position="92"/>
    </location>
</feature>
<accession>A0A9N9HJQ2</accession>
<evidence type="ECO:0000313" key="2">
    <source>
        <dbReference type="EMBL" id="CAG8681292.1"/>
    </source>
</evidence>
<sequence length="92" mass="10132">MEKKELDFTHRKSGDNETLPGNNGEIAEGFSNMSGNEKSVSKDIALSEGGISPVNSSKKHVATKLYIDNEVETGKETSIFRKLIKMVTNNMQ</sequence>
<protein>
    <submittedName>
        <fullName evidence="2">13433_t:CDS:1</fullName>
    </submittedName>
</protein>
<reference evidence="2" key="1">
    <citation type="submission" date="2021-06" db="EMBL/GenBank/DDBJ databases">
        <authorList>
            <person name="Kallberg Y."/>
            <person name="Tangrot J."/>
            <person name="Rosling A."/>
        </authorList>
    </citation>
    <scope>NUCLEOTIDE SEQUENCE</scope>
    <source>
        <strain evidence="2">CL551</strain>
    </source>
</reference>
<feature type="compositionally biased region" description="Basic and acidic residues" evidence="1">
    <location>
        <begin position="1"/>
        <end position="15"/>
    </location>
</feature>
<feature type="region of interest" description="Disordered" evidence="1">
    <location>
        <begin position="1"/>
        <end position="39"/>
    </location>
</feature>
<keyword evidence="3" id="KW-1185">Reference proteome</keyword>
<proteinExistence type="predicted"/>
<name>A0A9N9HJQ2_9GLOM</name>
<dbReference type="AlphaFoldDB" id="A0A9N9HJQ2"/>